<comment type="caution">
    <text evidence="13">The sequence shown here is derived from an EMBL/GenBank/DDBJ whole genome shotgun (WGS) entry which is preliminary data.</text>
</comment>
<comment type="miscellaneous">
    <text evidence="8">During catalysis, the active site Cys acts as a nucleophile attacking the alpha-carbonyl group of tRNA-bound glutamate with the formation of a thioester intermediate between enzyme and glutamate, and the concomitant release of tRNA(Glu). The thioester intermediate is finally reduced by direct hydride transfer from NADPH, to form the product GSA.</text>
</comment>
<dbReference type="PANTHER" id="PTHR43013">
    <property type="entry name" value="GLUTAMYL-TRNA REDUCTASE"/>
    <property type="match status" value="1"/>
</dbReference>
<dbReference type="HAMAP" id="MF_00087">
    <property type="entry name" value="Glu_tRNA_reductase"/>
    <property type="match status" value="1"/>
</dbReference>
<evidence type="ECO:0000256" key="2">
    <source>
        <dbReference type="ARBA" id="ARBA00005916"/>
    </source>
</evidence>
<gene>
    <name evidence="8" type="primary">hemA</name>
    <name evidence="13" type="ORF">Q6348_03370</name>
</gene>
<protein>
    <recommendedName>
        <fullName evidence="3 8">Glutamyl-tRNA reductase</fullName>
        <shortName evidence="8">GluTR</shortName>
        <ecNumber evidence="3 8">1.2.1.70</ecNumber>
    </recommendedName>
</protein>
<feature type="binding site" evidence="8">
    <location>
        <position position="114"/>
    </location>
    <ligand>
        <name>substrate</name>
    </ligand>
</feature>
<dbReference type="PANTHER" id="PTHR43013:SF1">
    <property type="entry name" value="GLUTAMYL-TRNA REDUCTASE"/>
    <property type="match status" value="1"/>
</dbReference>
<sequence>MNLSASHRNLDLDRLEQISVGAHSVVPGIVSDDSVRGVVVLATCNRFEVYLDAADEAAAADATVAAVAAQSGLAADEVRSRLSVRSGEDVVQHLFTVAAGLDSMVVGEREVAGQVRRALDHARTLTATSSDLEALFQGASRVSRAVARRTGLAAAGRSVVSVALDLAEERRPVSGARVLLVGTGSYAGASAAALVDRGARVLAVYSPSGRAEAFAATHEGLEPVGQDGLADALATADLVVACSGSGGTVIGADDVARARSRGGGPAVLVDLALRRDVDPAVADLPGVHLVDLAAVARHAPESLGTAVEEGRVIVEAETARLLATFAEREATPAVRAVRAHVESALLEVAARYPDDPQVQRALHQFAASLLHQPVNRARSMARIGRATEFEQAMGTFLGLEVEPPA</sequence>
<feature type="active site" description="Nucleophile" evidence="8">
    <location>
        <position position="44"/>
    </location>
</feature>
<proteinExistence type="inferred from homology"/>
<dbReference type="InterPro" id="IPR036343">
    <property type="entry name" value="GluRdtase_N_sf"/>
</dbReference>
<evidence type="ECO:0000256" key="5">
    <source>
        <dbReference type="ARBA" id="ARBA00023002"/>
    </source>
</evidence>
<dbReference type="InterPro" id="IPR015895">
    <property type="entry name" value="4pyrrol_synth_GluRdtase_N"/>
</dbReference>
<dbReference type="Gene3D" id="3.30.460.30">
    <property type="entry name" value="Glutamyl-tRNA reductase, N-terminal domain"/>
    <property type="match status" value="1"/>
</dbReference>
<reference evidence="13 14" key="1">
    <citation type="submission" date="2023-07" db="EMBL/GenBank/DDBJ databases">
        <title>Description of novel actinomycetes strains, isolated from tidal flat sediment.</title>
        <authorList>
            <person name="Lu C."/>
        </authorList>
    </citation>
    <scope>NUCLEOTIDE SEQUENCE [LARGE SCALE GENOMIC DNA]</scope>
    <source>
        <strain evidence="13 14">SYSU T00b441</strain>
    </source>
</reference>
<dbReference type="PROSITE" id="PS00747">
    <property type="entry name" value="GLUTR"/>
    <property type="match status" value="1"/>
</dbReference>
<comment type="subunit">
    <text evidence="8">Homodimer.</text>
</comment>
<feature type="binding site" evidence="8">
    <location>
        <begin position="182"/>
        <end position="187"/>
    </location>
    <ligand>
        <name>NADP(+)</name>
        <dbReference type="ChEBI" id="CHEBI:58349"/>
    </ligand>
</feature>
<dbReference type="GO" id="GO:0008883">
    <property type="term" value="F:glutamyl-tRNA reductase activity"/>
    <property type="evidence" value="ECO:0007669"/>
    <property type="project" value="UniProtKB-EC"/>
</dbReference>
<dbReference type="InterPro" id="IPR036291">
    <property type="entry name" value="NAD(P)-bd_dom_sf"/>
</dbReference>
<evidence type="ECO:0000313" key="14">
    <source>
        <dbReference type="Proteomes" id="UP001232536"/>
    </source>
</evidence>
<comment type="function">
    <text evidence="8">Catalyzes the NADPH-dependent reduction of glutamyl-tRNA(Glu) to glutamate 1-semialdehyde (GSA).</text>
</comment>
<dbReference type="SUPFAM" id="SSF51735">
    <property type="entry name" value="NAD(P)-binding Rossmann-fold domains"/>
    <property type="match status" value="1"/>
</dbReference>
<feature type="site" description="Important for activity" evidence="8">
    <location>
        <position position="93"/>
    </location>
</feature>
<dbReference type="Gene3D" id="3.40.50.720">
    <property type="entry name" value="NAD(P)-binding Rossmann-like Domain"/>
    <property type="match status" value="1"/>
</dbReference>
<dbReference type="InterPro" id="IPR006151">
    <property type="entry name" value="Shikm_DH/Glu-tRNA_Rdtase"/>
</dbReference>
<dbReference type="InterPro" id="IPR015896">
    <property type="entry name" value="4pyrrol_synth_GluRdtase_dimer"/>
</dbReference>
<comment type="pathway">
    <text evidence="1 8 9">Porphyrin-containing compound metabolism; protoporphyrin-IX biosynthesis; 5-aminolevulinate from L-glutamyl-tRNA(Glu): step 1/2.</text>
</comment>
<evidence type="ECO:0000256" key="4">
    <source>
        <dbReference type="ARBA" id="ARBA00022857"/>
    </source>
</evidence>
<accession>A0ABT9D5Y9</accession>
<organism evidence="13 14">
    <name type="scientific">Actinotalea lenta</name>
    <dbReference type="NCBI Taxonomy" id="3064654"/>
    <lineage>
        <taxon>Bacteria</taxon>
        <taxon>Bacillati</taxon>
        <taxon>Actinomycetota</taxon>
        <taxon>Actinomycetes</taxon>
        <taxon>Micrococcales</taxon>
        <taxon>Cellulomonadaceae</taxon>
        <taxon>Actinotalea</taxon>
    </lineage>
</organism>
<comment type="domain">
    <text evidence="8">Possesses an unusual extended V-shaped dimeric structure with each monomer consisting of three distinct domains arranged along a curved 'spinal' alpha-helix. The N-terminal catalytic domain specifically recognizes the glutamate moiety of the substrate. The second domain is the NADPH-binding domain, and the third C-terminal domain is responsible for dimerization.</text>
</comment>
<name>A0ABT9D5Y9_9CELL</name>
<evidence type="ECO:0000256" key="6">
    <source>
        <dbReference type="ARBA" id="ARBA00023244"/>
    </source>
</evidence>
<keyword evidence="14" id="KW-1185">Reference proteome</keyword>
<dbReference type="Pfam" id="PF01488">
    <property type="entry name" value="Shikimate_DH"/>
    <property type="match status" value="1"/>
</dbReference>
<dbReference type="NCBIfam" id="TIGR01035">
    <property type="entry name" value="hemA"/>
    <property type="match status" value="1"/>
</dbReference>
<dbReference type="PIRSF" id="PIRSF000445">
    <property type="entry name" value="4pyrrol_synth_GluRdtase"/>
    <property type="match status" value="1"/>
</dbReference>
<feature type="binding site" evidence="8">
    <location>
        <begin position="108"/>
        <end position="110"/>
    </location>
    <ligand>
        <name>substrate</name>
    </ligand>
</feature>
<keyword evidence="4 8" id="KW-0521">NADP</keyword>
<dbReference type="EC" id="1.2.1.70" evidence="3 8"/>
<feature type="domain" description="Glutamyl-tRNA reductase N-terminal" evidence="12">
    <location>
        <begin position="4"/>
        <end position="150"/>
    </location>
</feature>
<dbReference type="RefSeq" id="WP_304599915.1">
    <property type="nucleotide sequence ID" value="NZ_JAUQYP010000001.1"/>
</dbReference>
<evidence type="ECO:0000259" key="10">
    <source>
        <dbReference type="Pfam" id="PF00745"/>
    </source>
</evidence>
<dbReference type="Pfam" id="PF05201">
    <property type="entry name" value="GlutR_N"/>
    <property type="match status" value="1"/>
</dbReference>
<evidence type="ECO:0000313" key="13">
    <source>
        <dbReference type="EMBL" id="MDO8106232.1"/>
    </source>
</evidence>
<comment type="catalytic activity">
    <reaction evidence="7 8 9">
        <text>(S)-4-amino-5-oxopentanoate + tRNA(Glu) + NADP(+) = L-glutamyl-tRNA(Glu) + NADPH + H(+)</text>
        <dbReference type="Rhea" id="RHEA:12344"/>
        <dbReference type="Rhea" id="RHEA-COMP:9663"/>
        <dbReference type="Rhea" id="RHEA-COMP:9680"/>
        <dbReference type="ChEBI" id="CHEBI:15378"/>
        <dbReference type="ChEBI" id="CHEBI:57501"/>
        <dbReference type="ChEBI" id="CHEBI:57783"/>
        <dbReference type="ChEBI" id="CHEBI:58349"/>
        <dbReference type="ChEBI" id="CHEBI:78442"/>
        <dbReference type="ChEBI" id="CHEBI:78520"/>
        <dbReference type="EC" id="1.2.1.70"/>
    </reaction>
</comment>
<feature type="binding site" evidence="8">
    <location>
        <position position="103"/>
    </location>
    <ligand>
        <name>substrate</name>
    </ligand>
</feature>
<feature type="domain" description="Tetrapyrrole biosynthesis glutamyl-tRNA reductase dimerisation" evidence="10">
    <location>
        <begin position="311"/>
        <end position="394"/>
    </location>
</feature>
<evidence type="ECO:0000259" key="12">
    <source>
        <dbReference type="Pfam" id="PF05201"/>
    </source>
</evidence>
<evidence type="ECO:0000256" key="3">
    <source>
        <dbReference type="ARBA" id="ARBA00012970"/>
    </source>
</evidence>
<dbReference type="SUPFAM" id="SSF69742">
    <property type="entry name" value="Glutamyl tRNA-reductase catalytic, N-terminal domain"/>
    <property type="match status" value="1"/>
</dbReference>
<evidence type="ECO:0000256" key="9">
    <source>
        <dbReference type="RuleBase" id="RU000584"/>
    </source>
</evidence>
<feature type="binding site" evidence="8">
    <location>
        <begin position="43"/>
        <end position="46"/>
    </location>
    <ligand>
        <name>substrate</name>
    </ligand>
</feature>
<feature type="domain" description="Quinate/shikimate 5-dehydrogenase/glutamyl-tRNA reductase" evidence="11">
    <location>
        <begin position="166"/>
        <end position="292"/>
    </location>
</feature>
<keyword evidence="5 8" id="KW-0560">Oxidoreductase</keyword>
<evidence type="ECO:0000259" key="11">
    <source>
        <dbReference type="Pfam" id="PF01488"/>
    </source>
</evidence>
<comment type="similarity">
    <text evidence="2 8 9">Belongs to the glutamyl-tRNA reductase family.</text>
</comment>
<evidence type="ECO:0000256" key="8">
    <source>
        <dbReference type="HAMAP-Rule" id="MF_00087"/>
    </source>
</evidence>
<dbReference type="EMBL" id="JAUQYP010000001">
    <property type="protein sequence ID" value="MDO8106232.1"/>
    <property type="molecule type" value="Genomic_DNA"/>
</dbReference>
<keyword evidence="6 8" id="KW-0627">Porphyrin biosynthesis</keyword>
<evidence type="ECO:0000256" key="7">
    <source>
        <dbReference type="ARBA" id="ARBA00047464"/>
    </source>
</evidence>
<dbReference type="InterPro" id="IPR000343">
    <property type="entry name" value="4pyrrol_synth_GluRdtase"/>
</dbReference>
<dbReference type="InterPro" id="IPR018214">
    <property type="entry name" value="GluRdtase_CS"/>
</dbReference>
<dbReference type="NCBIfam" id="NF000750">
    <property type="entry name" value="PRK00045.3-4"/>
    <property type="match status" value="1"/>
</dbReference>
<evidence type="ECO:0000256" key="1">
    <source>
        <dbReference type="ARBA" id="ARBA00005059"/>
    </source>
</evidence>
<dbReference type="Pfam" id="PF00745">
    <property type="entry name" value="GlutR_dimer"/>
    <property type="match status" value="1"/>
</dbReference>
<dbReference type="Proteomes" id="UP001232536">
    <property type="component" value="Unassembled WGS sequence"/>
</dbReference>